<reference evidence="3" key="1">
    <citation type="submission" date="2018-02" db="EMBL/GenBank/DDBJ databases">
        <title>A New Nudivirus from Drosophila melanogaster.</title>
        <authorList>
            <consortium name="DrosEU"/>
            <person name="Obbard D.J."/>
            <person name="Staubach F."/>
            <person name="Betancourt A."/>
        </authorList>
    </citation>
    <scope>NUCLEOTIDE SEQUENCE [LARGE SCALE GENOMIC DNA]</scope>
</reference>
<keyword evidence="1" id="KW-0812">Transmembrane</keyword>
<proteinExistence type="predicted"/>
<evidence type="ECO:0000256" key="1">
    <source>
        <dbReference type="SAM" id="Phobius"/>
    </source>
</evidence>
<dbReference type="KEGG" id="vg:80535635"/>
<evidence type="ECO:0000313" key="2">
    <source>
        <dbReference type="EMBL" id="AYP97914.1"/>
    </source>
</evidence>
<keyword evidence="1" id="KW-0472">Membrane</keyword>
<organism evidence="2 3">
    <name type="scientific">Mauternbach virus</name>
    <dbReference type="NCBI Taxonomy" id="2486603"/>
    <lineage>
        <taxon>Viruses</taxon>
        <taxon>Viruses incertae sedis</taxon>
        <taxon>Naldaviricetes</taxon>
        <taxon>Lefavirales</taxon>
        <taxon>Nudiviridae</taxon>
        <taxon>Alphanudivirus</taxon>
        <taxon>Alphanudivirus quartudromelanogasteris</taxon>
    </lineage>
</organism>
<feature type="transmembrane region" description="Helical" evidence="1">
    <location>
        <begin position="6"/>
        <end position="27"/>
    </location>
</feature>
<keyword evidence="1" id="KW-1133">Transmembrane helix</keyword>
<dbReference type="GeneID" id="80535635"/>
<dbReference type="RefSeq" id="YP_010797657.1">
    <property type="nucleotide sequence ID" value="NC_076232.1"/>
</dbReference>
<dbReference type="Pfam" id="PF05092">
    <property type="entry name" value="PIF"/>
    <property type="match status" value="1"/>
</dbReference>
<accession>A0A3G3E869</accession>
<dbReference type="Proteomes" id="UP000679071">
    <property type="component" value="Segment"/>
</dbReference>
<sequence length="488" mass="55362">MMDFSIITSCILLIVVICILIYIVIVSKTKLKPMIYKDVDIPKFTTNISYDPYPKTVDIENQHDCNVEHLHVCDMNDPTTLFGCKELIVRCHHFDDNVEYIKNHETTIIPKNSTPSEGYALAITTIAESCNVNHGDLILVTTDPITNEYGMLCNCKNPGYIGNDHILGNCTTVYICNGKIDNINQPLSSINCECDMGSKSMRYDDGLPVCREMTIKEANEKYEDWTSLVTFNSERQLDIQNFNATVRGNLKIKKLLNPCTNSIHDTRIAIDSAEFNSVNNECQLTDYGYPISTGMLDYKPTNSNETTTIDGVLATGKYLRIRFSDNISKVRRIYGLIVDGLKFHNEFRDTEIALVPQPGLTLGSKGSFLITSNKNQFVAPTCDGSWPKYSCYLNEYYKYMELGLMFPGSRDCPSSFLWDREFWDTCEFLVRTSVHTEGRGLVLNNEKFQKLHQIRPYGLQWSSQNSVPSGVLSFASEDDYTIHKNTIT</sequence>
<evidence type="ECO:0000313" key="3">
    <source>
        <dbReference type="Proteomes" id="UP000679071"/>
    </source>
</evidence>
<protein>
    <submittedName>
        <fullName evidence="2">PIF-1</fullName>
    </submittedName>
</protein>
<dbReference type="InterPro" id="IPR007784">
    <property type="entry name" value="PIR"/>
</dbReference>
<name>A0A3G3E869_9VIRU</name>
<dbReference type="EMBL" id="MG969167">
    <property type="protein sequence ID" value="AYP97914.1"/>
    <property type="molecule type" value="Genomic_DNA"/>
</dbReference>
<keyword evidence="3" id="KW-1185">Reference proteome</keyword>